<dbReference type="OrthoDB" id="9774451at2"/>
<gene>
    <name evidence="4" type="ORF">BD821_10132</name>
</gene>
<evidence type="ECO:0000256" key="1">
    <source>
        <dbReference type="ARBA" id="ARBA00022729"/>
    </source>
</evidence>
<protein>
    <submittedName>
        <fullName evidence="4">Amino acid ABC transporter substrate-binding protein (PAAT family)</fullName>
    </submittedName>
</protein>
<dbReference type="CDD" id="cd13629">
    <property type="entry name" value="PBP2_Dsm1740"/>
    <property type="match status" value="1"/>
</dbReference>
<evidence type="ECO:0000313" key="4">
    <source>
        <dbReference type="EMBL" id="PPK49372.1"/>
    </source>
</evidence>
<dbReference type="PANTHER" id="PTHR35936:SF17">
    <property type="entry name" value="ARGININE-BINDING EXTRACELLULAR PROTEIN ARTP"/>
    <property type="match status" value="1"/>
</dbReference>
<organism evidence="4 5">
    <name type="scientific">Clostridium algidicarnis DSM 15099</name>
    <dbReference type="NCBI Taxonomy" id="1121295"/>
    <lineage>
        <taxon>Bacteria</taxon>
        <taxon>Bacillati</taxon>
        <taxon>Bacillota</taxon>
        <taxon>Clostridia</taxon>
        <taxon>Eubacteriales</taxon>
        <taxon>Clostridiaceae</taxon>
        <taxon>Clostridium</taxon>
    </lineage>
</organism>
<proteinExistence type="predicted"/>
<dbReference type="Proteomes" id="UP000239863">
    <property type="component" value="Unassembled WGS sequence"/>
</dbReference>
<dbReference type="EMBL" id="PTIS01000001">
    <property type="protein sequence ID" value="PPK49372.1"/>
    <property type="molecule type" value="Genomic_DNA"/>
</dbReference>
<feature type="domain" description="Solute-binding protein family 3/N-terminal" evidence="3">
    <location>
        <begin position="35"/>
        <end position="258"/>
    </location>
</feature>
<sequence length="271" mass="30829">MNKIIKGLLLALMLTISLVGCSSVGDKKEDKENKELVIGMELAYPPFETTDEKGNPSGMSVDLAKDLGEYLGRTVRIENMAYAGLIPSLQSKKIDVILSSMTISEERLEVIDFSDAYSNAYLTLLINKDSPVNEVKDLNLKGRKVAIKKGTIAQVYAEKFLPEAEVLLFDKETACVLEVVQGKADAFIYDQMTIFKNWQQYPNETRANLTPFEEEPQEWAMGVRKEDKELKEQINDFIKEYKENGGFEKLSDKYLSDIKEEFKSRDIPFFF</sequence>
<dbReference type="Pfam" id="PF00497">
    <property type="entry name" value="SBP_bac_3"/>
    <property type="match status" value="1"/>
</dbReference>
<dbReference type="SMART" id="SM00062">
    <property type="entry name" value="PBPb"/>
    <property type="match status" value="1"/>
</dbReference>
<reference evidence="4 5" key="1">
    <citation type="submission" date="2018-02" db="EMBL/GenBank/DDBJ databases">
        <title>Genomic Encyclopedia of Archaeal and Bacterial Type Strains, Phase II (KMG-II): from individual species to whole genera.</title>
        <authorList>
            <person name="Goeker M."/>
        </authorList>
    </citation>
    <scope>NUCLEOTIDE SEQUENCE [LARGE SCALE GENOMIC DNA]</scope>
    <source>
        <strain evidence="4 5">DSM 15099</strain>
    </source>
</reference>
<keyword evidence="1 2" id="KW-0732">Signal</keyword>
<feature type="chain" id="PRO_5038895624" evidence="2">
    <location>
        <begin position="23"/>
        <end position="271"/>
    </location>
</feature>
<comment type="caution">
    <text evidence="4">The sequence shown here is derived from an EMBL/GenBank/DDBJ whole genome shotgun (WGS) entry which is preliminary data.</text>
</comment>
<evidence type="ECO:0000313" key="5">
    <source>
        <dbReference type="Proteomes" id="UP000239863"/>
    </source>
</evidence>
<evidence type="ECO:0000259" key="3">
    <source>
        <dbReference type="SMART" id="SM00062"/>
    </source>
</evidence>
<dbReference type="InterPro" id="IPR001638">
    <property type="entry name" value="Solute-binding_3/MltF_N"/>
</dbReference>
<dbReference type="Gene3D" id="3.40.190.10">
    <property type="entry name" value="Periplasmic binding protein-like II"/>
    <property type="match status" value="2"/>
</dbReference>
<dbReference type="AlphaFoldDB" id="A0A2S6G0C1"/>
<evidence type="ECO:0000256" key="2">
    <source>
        <dbReference type="SAM" id="SignalP"/>
    </source>
</evidence>
<dbReference type="PROSITE" id="PS51257">
    <property type="entry name" value="PROKAR_LIPOPROTEIN"/>
    <property type="match status" value="1"/>
</dbReference>
<accession>A0A2S6G0C1</accession>
<feature type="signal peptide" evidence="2">
    <location>
        <begin position="1"/>
        <end position="22"/>
    </location>
</feature>
<dbReference type="SUPFAM" id="SSF53850">
    <property type="entry name" value="Periplasmic binding protein-like II"/>
    <property type="match status" value="1"/>
</dbReference>
<dbReference type="PANTHER" id="PTHR35936">
    <property type="entry name" value="MEMBRANE-BOUND LYTIC MUREIN TRANSGLYCOSYLASE F"/>
    <property type="match status" value="1"/>
</dbReference>
<dbReference type="RefSeq" id="WP_104408790.1">
    <property type="nucleotide sequence ID" value="NZ_PTIS01000001.1"/>
</dbReference>
<name>A0A2S6G0C1_9CLOT</name>